<evidence type="ECO:0000313" key="2">
    <source>
        <dbReference type="EMBL" id="KND97974.1"/>
    </source>
</evidence>
<feature type="transmembrane region" description="Helical" evidence="1">
    <location>
        <begin position="340"/>
        <end position="366"/>
    </location>
</feature>
<evidence type="ECO:0000313" key="3">
    <source>
        <dbReference type="Proteomes" id="UP000037122"/>
    </source>
</evidence>
<proteinExistence type="predicted"/>
<feature type="transmembrane region" description="Helical" evidence="1">
    <location>
        <begin position="207"/>
        <end position="225"/>
    </location>
</feature>
<dbReference type="VEuPathDB" id="FungiDB:CJJ09_001041"/>
<name>A0A0L0NVE5_CANAR</name>
<dbReference type="AlphaFoldDB" id="A0A0L0NVE5"/>
<accession>A0A0L0NVE5</accession>
<feature type="transmembrane region" description="Helical" evidence="1">
    <location>
        <begin position="173"/>
        <end position="195"/>
    </location>
</feature>
<protein>
    <submittedName>
        <fullName evidence="2">Uncharacterized protein</fullName>
    </submittedName>
</protein>
<organism evidence="2 3">
    <name type="scientific">Candidozyma auris</name>
    <name type="common">Yeast</name>
    <name type="synonym">Candida auris</name>
    <dbReference type="NCBI Taxonomy" id="498019"/>
    <lineage>
        <taxon>Eukaryota</taxon>
        <taxon>Fungi</taxon>
        <taxon>Dikarya</taxon>
        <taxon>Ascomycota</taxon>
        <taxon>Saccharomycotina</taxon>
        <taxon>Pichiomycetes</taxon>
        <taxon>Metschnikowiaceae</taxon>
        <taxon>Candidozyma</taxon>
    </lineage>
</organism>
<dbReference type="EMBL" id="LGST01000037">
    <property type="protein sequence ID" value="KND97974.1"/>
    <property type="molecule type" value="Genomic_DNA"/>
</dbReference>
<dbReference type="InterPro" id="IPR010640">
    <property type="entry name" value="Low_temperature_requirement_A"/>
</dbReference>
<feature type="transmembrane region" description="Helical" evidence="1">
    <location>
        <begin position="231"/>
        <end position="252"/>
    </location>
</feature>
<dbReference type="Proteomes" id="UP000037122">
    <property type="component" value="Unassembled WGS sequence"/>
</dbReference>
<dbReference type="VEuPathDB" id="FungiDB:B9J08_003063"/>
<dbReference type="VEuPathDB" id="FungiDB:QG37_05203"/>
<keyword evidence="1" id="KW-0472">Membrane</keyword>
<reference evidence="3" key="1">
    <citation type="journal article" date="2015" name="BMC Genomics">
        <title>Draft genome of a commonly misdiagnosed multidrug resistant pathogen Candida auris.</title>
        <authorList>
            <person name="Chatterjee S."/>
            <person name="Alampalli S.V."/>
            <person name="Nageshan R.K."/>
            <person name="Chettiar S.T."/>
            <person name="Joshi S."/>
            <person name="Tatu U.S."/>
        </authorList>
    </citation>
    <scope>NUCLEOTIDE SEQUENCE [LARGE SCALE GENOMIC DNA]</scope>
    <source>
        <strain evidence="3">6684</strain>
    </source>
</reference>
<dbReference type="VEuPathDB" id="FungiDB:CJI97_003135"/>
<feature type="transmembrane region" description="Helical" evidence="1">
    <location>
        <begin position="148"/>
        <end position="167"/>
    </location>
</feature>
<dbReference type="PANTHER" id="PTHR36840">
    <property type="entry name" value="BLL5714 PROTEIN"/>
    <property type="match status" value="1"/>
</dbReference>
<dbReference type="VEuPathDB" id="FungiDB:CJI96_0000893"/>
<feature type="transmembrane region" description="Helical" evidence="1">
    <location>
        <begin position="433"/>
        <end position="466"/>
    </location>
</feature>
<keyword evidence="1" id="KW-1133">Transmembrane helix</keyword>
<feature type="transmembrane region" description="Helical" evidence="1">
    <location>
        <begin position="302"/>
        <end position="320"/>
    </location>
</feature>
<evidence type="ECO:0000256" key="1">
    <source>
        <dbReference type="SAM" id="Phobius"/>
    </source>
</evidence>
<keyword evidence="1" id="KW-0812">Transmembrane</keyword>
<dbReference type="Pfam" id="PF06772">
    <property type="entry name" value="LtrA"/>
    <property type="match status" value="1"/>
</dbReference>
<comment type="caution">
    <text evidence="2">The sequence shown here is derived from an EMBL/GenBank/DDBJ whole genome shotgun (WGS) entry which is preliminary data.</text>
</comment>
<feature type="transmembrane region" description="Helical" evidence="1">
    <location>
        <begin position="387"/>
        <end position="408"/>
    </location>
</feature>
<dbReference type="PANTHER" id="PTHR36840:SF1">
    <property type="entry name" value="BLL5714 PROTEIN"/>
    <property type="match status" value="1"/>
</dbReference>
<gene>
    <name evidence="2" type="ORF">QG37_05203</name>
</gene>
<dbReference type="VEuPathDB" id="FungiDB:CJJ07_005596"/>
<sequence length="489" mass="55130">MLVASNNDNTAHPSEVERLLGTTEHQEEQLTDSEGEDDFVKKYGDIKFQYIKRPKDALWFIRPHALNYFKEGVLYRTKGERLSGKTELFLDLIYVGIIGKVAGEACEDASWAALIKYILIFLPYWTVWADIKDVTNYYYNEDLSQKLYLLWILVLLTTSVNAQQLVLELTKGAAFTIVPYILCRLSLAFGLLFYSFFIPEHRAQQRLYFVFLLITNAIWVPVIFVGAKAKVVIALIAIALEQITFSIVFHPYTKRLLKLTMSTALNIEHEVERMGAFYTVAIGEFLKTITAELRIGVGFTKLYPRGILFLVIAYTLFWLYDGCGNCKKAVHPLRHSAFRAISWIYLHVPLIGSVVLAANSGGELIGIQEHRIQWSRTTGEIEPHLDAYALTLFFTGGLCVALLSIYAIGSLDESRDAPGTFLVLKFWRVSWRLPAAIAILALGFLNIGITAVMASTAAILIALYFYESVVSTPKRYLAFGEYFNGTAAN</sequence>